<comment type="caution">
    <text evidence="1">The sequence shown here is derived from an EMBL/GenBank/DDBJ whole genome shotgun (WGS) entry which is preliminary data.</text>
</comment>
<evidence type="ECO:0000313" key="2">
    <source>
        <dbReference type="Proteomes" id="UP000003082"/>
    </source>
</evidence>
<organism evidence="1 2">
    <name type="scientific">Campylobacter rectus RM3267</name>
    <dbReference type="NCBI Taxonomy" id="553218"/>
    <lineage>
        <taxon>Bacteria</taxon>
        <taxon>Pseudomonadati</taxon>
        <taxon>Campylobacterota</taxon>
        <taxon>Epsilonproteobacteria</taxon>
        <taxon>Campylobacterales</taxon>
        <taxon>Campylobacteraceae</taxon>
        <taxon>Campylobacter</taxon>
    </lineage>
</organism>
<proteinExistence type="predicted"/>
<keyword evidence="2" id="KW-1185">Reference proteome</keyword>
<dbReference type="EMBL" id="ACFU01000002">
    <property type="protein sequence ID" value="EEF15161.1"/>
    <property type="molecule type" value="Genomic_DNA"/>
</dbReference>
<protein>
    <submittedName>
        <fullName evidence="1">Uncharacterized protein</fullName>
    </submittedName>
</protein>
<evidence type="ECO:0000313" key="1">
    <source>
        <dbReference type="EMBL" id="EEF15161.1"/>
    </source>
</evidence>
<dbReference type="AlphaFoldDB" id="B9CYQ8"/>
<dbReference type="Proteomes" id="UP000003082">
    <property type="component" value="Unassembled WGS sequence"/>
</dbReference>
<dbReference type="STRING" id="553218.CAMRE0001_1889"/>
<gene>
    <name evidence="1" type="ORF">CAMRE0001_1889</name>
</gene>
<reference evidence="1 2" key="1">
    <citation type="submission" date="2008-08" db="EMBL/GenBank/DDBJ databases">
        <authorList>
            <person name="Madupu R."/>
            <person name="Durkin A.S."/>
            <person name="Torralba M."/>
            <person name="Methe B."/>
            <person name="Sutton G.G."/>
            <person name="Strausberg R.L."/>
            <person name="Nelson K.E."/>
        </authorList>
    </citation>
    <scope>NUCLEOTIDE SEQUENCE [LARGE SCALE GENOMIC DNA]</scope>
    <source>
        <strain evidence="1 2">RM3267</strain>
    </source>
</reference>
<sequence>MKSRSSDQNGGKIYKFEPKFNRAAKTVNKNRPILIKRPPISLPSLKSEFYAQPVS</sequence>
<accession>B9CYQ8</accession>
<name>B9CYQ8_CAMRE</name>